<proteinExistence type="predicted"/>
<comment type="caution">
    <text evidence="2">The sequence shown here is derived from an EMBL/GenBank/DDBJ whole genome shotgun (WGS) entry which is preliminary data.</text>
</comment>
<feature type="signal peptide" evidence="1">
    <location>
        <begin position="1"/>
        <end position="21"/>
    </location>
</feature>
<organism evidence="2 3">
    <name type="scientific">Rhodopseudomonas palustris</name>
    <dbReference type="NCBI Taxonomy" id="1076"/>
    <lineage>
        <taxon>Bacteria</taxon>
        <taxon>Pseudomonadati</taxon>
        <taxon>Pseudomonadota</taxon>
        <taxon>Alphaproteobacteria</taxon>
        <taxon>Hyphomicrobiales</taxon>
        <taxon>Nitrobacteraceae</taxon>
        <taxon>Rhodopseudomonas</taxon>
    </lineage>
</organism>
<gene>
    <name evidence="2" type="ORF">OO17_08780</name>
</gene>
<evidence type="ECO:0008006" key="4">
    <source>
        <dbReference type="Google" id="ProtNLM"/>
    </source>
</evidence>
<dbReference type="Proteomes" id="UP000032515">
    <property type="component" value="Unassembled WGS sequence"/>
</dbReference>
<keyword evidence="1" id="KW-0732">Signal</keyword>
<feature type="chain" id="PRO_5002319930" description="Polysaccharide export protein" evidence="1">
    <location>
        <begin position="22"/>
        <end position="122"/>
    </location>
</feature>
<sequence>MWLLRAFRLSIVALPAALALAGCMGRSGPIAAMPRNDLDSMAYGSRGYQQPAYGGGAFAAVASGFSRRGNPPVVYAASPGPASAPRVVPVYEPDYQLDAGDRLRVVVYGQEGLTNTYTIGPG</sequence>
<evidence type="ECO:0000313" key="3">
    <source>
        <dbReference type="Proteomes" id="UP000032515"/>
    </source>
</evidence>
<evidence type="ECO:0000256" key="1">
    <source>
        <dbReference type="SAM" id="SignalP"/>
    </source>
</evidence>
<protein>
    <recommendedName>
        <fullName evidence="4">Polysaccharide export protein</fullName>
    </recommendedName>
</protein>
<accession>A0A0D7EVT8</accession>
<feature type="non-terminal residue" evidence="2">
    <location>
        <position position="122"/>
    </location>
</feature>
<reference evidence="2 3" key="1">
    <citation type="submission" date="2014-11" db="EMBL/GenBank/DDBJ databases">
        <title>Genomics and ecophysiology of heterotrophic nitrogen fixing bacteria isolated from estuarine surface water.</title>
        <authorList>
            <person name="Bentzon-Tilia M."/>
            <person name="Severin I."/>
            <person name="Hansen L.H."/>
            <person name="Riemann L."/>
        </authorList>
    </citation>
    <scope>NUCLEOTIDE SEQUENCE [LARGE SCALE GENOMIC DNA]</scope>
    <source>
        <strain evidence="2 3">BAL398</strain>
    </source>
</reference>
<evidence type="ECO:0000313" key="2">
    <source>
        <dbReference type="EMBL" id="KIZ44969.1"/>
    </source>
</evidence>
<name>A0A0D7EVT8_RHOPL</name>
<dbReference type="AlphaFoldDB" id="A0A0D7EVT8"/>
<dbReference type="EMBL" id="JXXE01000171">
    <property type="protein sequence ID" value="KIZ44969.1"/>
    <property type="molecule type" value="Genomic_DNA"/>
</dbReference>
<dbReference type="PROSITE" id="PS51257">
    <property type="entry name" value="PROKAR_LIPOPROTEIN"/>
    <property type="match status" value="1"/>
</dbReference>